<dbReference type="AlphaFoldDB" id="A0A133NSV8"/>
<proteinExistence type="predicted"/>
<dbReference type="InterPro" id="IPR022183">
    <property type="entry name" value="DUF3710"/>
</dbReference>
<organism evidence="2 3">
    <name type="scientific">Gardnerella vaginalis</name>
    <dbReference type="NCBI Taxonomy" id="2702"/>
    <lineage>
        <taxon>Bacteria</taxon>
        <taxon>Bacillati</taxon>
        <taxon>Actinomycetota</taxon>
        <taxon>Actinomycetes</taxon>
        <taxon>Bifidobacteriales</taxon>
        <taxon>Bifidobacteriaceae</taxon>
        <taxon>Gardnerella</taxon>
    </lineage>
</organism>
<dbReference type="EMBL" id="LRQA01000006">
    <property type="protein sequence ID" value="KXA19369.1"/>
    <property type="molecule type" value="Genomic_DNA"/>
</dbReference>
<dbReference type="OrthoDB" id="8480367at2"/>
<evidence type="ECO:0008006" key="4">
    <source>
        <dbReference type="Google" id="ProtNLM"/>
    </source>
</evidence>
<gene>
    <name evidence="2" type="ORF">HMPREF3216_00136</name>
</gene>
<evidence type="ECO:0000313" key="3">
    <source>
        <dbReference type="Proteomes" id="UP000070558"/>
    </source>
</evidence>
<dbReference type="PATRIC" id="fig|2702.99.peg.134"/>
<reference evidence="2 3" key="1">
    <citation type="submission" date="2016-01" db="EMBL/GenBank/DDBJ databases">
        <authorList>
            <person name="Oliw E.H."/>
        </authorList>
    </citation>
    <scope>NUCLEOTIDE SEQUENCE [LARGE SCALE GENOMIC DNA]</scope>
    <source>
        <strain evidence="2 3">GED7760B</strain>
    </source>
</reference>
<protein>
    <recommendedName>
        <fullName evidence="4">DUF3710 domain-containing protein</fullName>
    </recommendedName>
</protein>
<dbReference type="Pfam" id="PF12502">
    <property type="entry name" value="DUF3710"/>
    <property type="match status" value="1"/>
</dbReference>
<evidence type="ECO:0000313" key="2">
    <source>
        <dbReference type="EMBL" id="KXA19369.1"/>
    </source>
</evidence>
<comment type="caution">
    <text evidence="2">The sequence shown here is derived from an EMBL/GenBank/DDBJ whole genome shotgun (WGS) entry which is preliminary data.</text>
</comment>
<dbReference type="Proteomes" id="UP000070558">
    <property type="component" value="Unassembled WGS sequence"/>
</dbReference>
<dbReference type="RefSeq" id="WP_060786482.1">
    <property type="nucleotide sequence ID" value="NZ_KQ956805.1"/>
</dbReference>
<feature type="region of interest" description="Disordered" evidence="1">
    <location>
        <begin position="219"/>
        <end position="281"/>
    </location>
</feature>
<accession>A0A133NSV8</accession>
<name>A0A133NSV8_GARVA</name>
<evidence type="ECO:0000256" key="1">
    <source>
        <dbReference type="SAM" id="MobiDB-lite"/>
    </source>
</evidence>
<sequence>MGWFKSKRKSKDADKNAENLADLQSQNSALNELVEGGYNADTYLGRGNLRGPWDIADEKVPDLSAYIDFGAIRIPYLQGMELRVKKQRESGQVLGVTVTYKSSSVEVEAFAAPKTEGIWSEVRADLLKGNSNAREVNGVFGKELILPVKVEDKTVDTRIVGVDGTRWMLRGVFSGVAAADSAGNAAAGNAAADAKKASDETVLLNKWFSDIVVDRGGEPLAPRDMIPMHDVSVPRDSGDGNGNGDGDSGEIPGRPKGPLGADQQVEVKTTLTRGPMFSEVR</sequence>